<dbReference type="Pfam" id="PF01344">
    <property type="entry name" value="Kelch_1"/>
    <property type="match status" value="1"/>
</dbReference>
<evidence type="ECO:0000256" key="2">
    <source>
        <dbReference type="ARBA" id="ARBA00023004"/>
    </source>
</evidence>
<reference evidence="4" key="1">
    <citation type="journal article" date="2023" name="Mol. Phylogenet. Evol.">
        <title>Genome-scale phylogeny and comparative genomics of the fungal order Sordariales.</title>
        <authorList>
            <person name="Hensen N."/>
            <person name="Bonometti L."/>
            <person name="Westerberg I."/>
            <person name="Brannstrom I.O."/>
            <person name="Guillou S."/>
            <person name="Cros-Aarteil S."/>
            <person name="Calhoun S."/>
            <person name="Haridas S."/>
            <person name="Kuo A."/>
            <person name="Mondo S."/>
            <person name="Pangilinan J."/>
            <person name="Riley R."/>
            <person name="LaButti K."/>
            <person name="Andreopoulos B."/>
            <person name="Lipzen A."/>
            <person name="Chen C."/>
            <person name="Yan M."/>
            <person name="Daum C."/>
            <person name="Ng V."/>
            <person name="Clum A."/>
            <person name="Steindorff A."/>
            <person name="Ohm R.A."/>
            <person name="Martin F."/>
            <person name="Silar P."/>
            <person name="Natvig D.O."/>
            <person name="Lalanne C."/>
            <person name="Gautier V."/>
            <person name="Ament-Velasquez S.L."/>
            <person name="Kruys A."/>
            <person name="Hutchinson M.I."/>
            <person name="Powell A.J."/>
            <person name="Barry K."/>
            <person name="Miller A.N."/>
            <person name="Grigoriev I.V."/>
            <person name="Debuchy R."/>
            <person name="Gladieux P."/>
            <person name="Hiltunen Thoren M."/>
            <person name="Johannesson H."/>
        </authorList>
    </citation>
    <scope>NUCLEOTIDE SEQUENCE</scope>
    <source>
        <strain evidence="4">CBS 359.72</strain>
    </source>
</reference>
<sequence>MDSFKLLKRRTTEIFHSLEQSIPSMPSMPSLGGRGSSAVKGTWEKIQVPPLPRSSHSADIVAGTLYIFGGEVEPRRPVDNDMHAITLPSSGAQADYYAIKAKPARPPARAAEKLIIPTVNEPEPEPNMEDEDDGEESAESAETPDDKELSEVPLTTPSPATGVDGGSSSSSNNNNNKGKSISPVPRPDLPDVPPPRVGHATAVIGHRIFLFGGRGGPDMTPLDEGGRVWVFDTRTHLWSFLDSNPAAAGLPDIPRPAPRSYHAAVATPKPDAFAHPPRHSHGNSNKVGAWRDWALGTSAEDQHARGTPQRPVVGVLAERATDPDADGYGTFIIHGGCLAASSSGETQRAADVWAFDVRSRVWQRLPDAPGPARGGAALALSTRHGGGRLYRFGGFNGTAQEGGKLDFLELGVDVFDDQISRGEAVLCARGGGWKSLLFGDVEDVGYKEVDAAARPLSSHDNEGDRDELRWPGARSVAGLEAVTVGGGREYLVLLFGEREASGAAGHAAAGRFWDDVWAFQVPAEAMSLASVTDTAFSVVGRRNGEGTWTRVETAPHDDEDDASADGPGPRGWIATATMGELEENGIVVFGGLNEGNQRLGDGWILRLG</sequence>
<evidence type="ECO:0000256" key="1">
    <source>
        <dbReference type="ARBA" id="ARBA00022737"/>
    </source>
</evidence>
<dbReference type="PANTHER" id="PTHR47435">
    <property type="entry name" value="KELCH REPEAT PROTEIN (AFU_ORTHOLOGUE AFUA_5G12780)"/>
    <property type="match status" value="1"/>
</dbReference>
<evidence type="ECO:0000256" key="3">
    <source>
        <dbReference type="SAM" id="MobiDB-lite"/>
    </source>
</evidence>
<dbReference type="Gene3D" id="2.120.10.80">
    <property type="entry name" value="Kelch-type beta propeller"/>
    <property type="match status" value="3"/>
</dbReference>
<dbReference type="InterPro" id="IPR015915">
    <property type="entry name" value="Kelch-typ_b-propeller"/>
</dbReference>
<proteinExistence type="predicted"/>
<keyword evidence="5" id="KW-1185">Reference proteome</keyword>
<feature type="region of interest" description="Disordered" evidence="3">
    <location>
        <begin position="107"/>
        <end position="198"/>
    </location>
</feature>
<accession>A0AAN7CVQ8</accession>
<dbReference type="AlphaFoldDB" id="A0AAN7CVQ8"/>
<feature type="compositionally biased region" description="Pro residues" evidence="3">
    <location>
        <begin position="184"/>
        <end position="196"/>
    </location>
</feature>
<feature type="region of interest" description="Disordered" evidence="3">
    <location>
        <begin position="547"/>
        <end position="572"/>
    </location>
</feature>
<evidence type="ECO:0000313" key="4">
    <source>
        <dbReference type="EMBL" id="KAK4248800.1"/>
    </source>
</evidence>
<name>A0AAN7CVQ8_9PEZI</name>
<protein>
    <submittedName>
        <fullName evidence="4">Uncharacterized protein</fullName>
    </submittedName>
</protein>
<organism evidence="4 5">
    <name type="scientific">Corynascus novoguineensis</name>
    <dbReference type="NCBI Taxonomy" id="1126955"/>
    <lineage>
        <taxon>Eukaryota</taxon>
        <taxon>Fungi</taxon>
        <taxon>Dikarya</taxon>
        <taxon>Ascomycota</taxon>
        <taxon>Pezizomycotina</taxon>
        <taxon>Sordariomycetes</taxon>
        <taxon>Sordariomycetidae</taxon>
        <taxon>Sordariales</taxon>
        <taxon>Chaetomiaceae</taxon>
        <taxon>Corynascus</taxon>
    </lineage>
</organism>
<dbReference type="Proteomes" id="UP001303647">
    <property type="component" value="Unassembled WGS sequence"/>
</dbReference>
<dbReference type="SUPFAM" id="SSF117281">
    <property type="entry name" value="Kelch motif"/>
    <property type="match status" value="1"/>
</dbReference>
<evidence type="ECO:0000313" key="5">
    <source>
        <dbReference type="Proteomes" id="UP001303647"/>
    </source>
</evidence>
<keyword evidence="2" id="KW-0408">Iron</keyword>
<reference evidence="4" key="2">
    <citation type="submission" date="2023-05" db="EMBL/GenBank/DDBJ databases">
        <authorList>
            <consortium name="Lawrence Berkeley National Laboratory"/>
            <person name="Steindorff A."/>
            <person name="Hensen N."/>
            <person name="Bonometti L."/>
            <person name="Westerberg I."/>
            <person name="Brannstrom I.O."/>
            <person name="Guillou S."/>
            <person name="Cros-Aarteil S."/>
            <person name="Calhoun S."/>
            <person name="Haridas S."/>
            <person name="Kuo A."/>
            <person name="Mondo S."/>
            <person name="Pangilinan J."/>
            <person name="Riley R."/>
            <person name="Labutti K."/>
            <person name="Andreopoulos B."/>
            <person name="Lipzen A."/>
            <person name="Chen C."/>
            <person name="Yanf M."/>
            <person name="Daum C."/>
            <person name="Ng V."/>
            <person name="Clum A."/>
            <person name="Ohm R."/>
            <person name="Martin F."/>
            <person name="Silar P."/>
            <person name="Natvig D."/>
            <person name="Lalanne C."/>
            <person name="Gautier V."/>
            <person name="Ament-Velasquez S.L."/>
            <person name="Kruys A."/>
            <person name="Hutchinson M.I."/>
            <person name="Powell A.J."/>
            <person name="Barry K."/>
            <person name="Miller A.N."/>
            <person name="Grigoriev I.V."/>
            <person name="Debuchy R."/>
            <person name="Gladieux P."/>
            <person name="Thoren M.H."/>
            <person name="Johannesson H."/>
        </authorList>
    </citation>
    <scope>NUCLEOTIDE SEQUENCE</scope>
    <source>
        <strain evidence="4">CBS 359.72</strain>
    </source>
</reference>
<dbReference type="EMBL" id="MU857632">
    <property type="protein sequence ID" value="KAK4248800.1"/>
    <property type="molecule type" value="Genomic_DNA"/>
</dbReference>
<comment type="caution">
    <text evidence="4">The sequence shown here is derived from an EMBL/GenBank/DDBJ whole genome shotgun (WGS) entry which is preliminary data.</text>
</comment>
<keyword evidence="1" id="KW-0677">Repeat</keyword>
<feature type="compositionally biased region" description="Low complexity" evidence="3">
    <location>
        <begin position="166"/>
        <end position="180"/>
    </location>
</feature>
<dbReference type="PANTHER" id="PTHR47435:SF4">
    <property type="entry name" value="KELCH REPEAT PROTEIN (AFU_ORTHOLOGUE AFUA_5G12780)"/>
    <property type="match status" value="1"/>
</dbReference>
<gene>
    <name evidence="4" type="ORF">C7999DRAFT_13315</name>
</gene>
<dbReference type="InterPro" id="IPR006652">
    <property type="entry name" value="Kelch_1"/>
</dbReference>
<dbReference type="GO" id="GO:0019760">
    <property type="term" value="P:glucosinolate metabolic process"/>
    <property type="evidence" value="ECO:0007669"/>
    <property type="project" value="UniProtKB-ARBA"/>
</dbReference>
<feature type="compositionally biased region" description="Acidic residues" evidence="3">
    <location>
        <begin position="122"/>
        <end position="143"/>
    </location>
</feature>